<evidence type="ECO:0000259" key="1">
    <source>
        <dbReference type="Pfam" id="PF00881"/>
    </source>
</evidence>
<reference evidence="2 3" key="1">
    <citation type="submission" date="2023-05" db="EMBL/GenBank/DDBJ databases">
        <title>Draft genome sequence of Streptomyces sp. B-S-A12 isolated from a cave soil in Thailand.</title>
        <authorList>
            <person name="Chamroensaksri N."/>
            <person name="Muangham S."/>
        </authorList>
    </citation>
    <scope>NUCLEOTIDE SEQUENCE [LARGE SCALE GENOMIC DNA]</scope>
    <source>
        <strain evidence="2 3">B-S-A12</strain>
    </source>
</reference>
<dbReference type="PANTHER" id="PTHR43543">
    <property type="entry name" value="MALONIC SEMIALDEHYDE REDUCTASE RUTE-RELATED"/>
    <property type="match status" value="1"/>
</dbReference>
<feature type="domain" description="Nitroreductase" evidence="1">
    <location>
        <begin position="31"/>
        <end position="184"/>
    </location>
</feature>
<proteinExistence type="predicted"/>
<evidence type="ECO:0000313" key="2">
    <source>
        <dbReference type="EMBL" id="MDI3422104.1"/>
    </source>
</evidence>
<dbReference type="InterPro" id="IPR000415">
    <property type="entry name" value="Nitroreductase-like"/>
</dbReference>
<comment type="caution">
    <text evidence="2">The sequence shown here is derived from an EMBL/GenBank/DDBJ whole genome shotgun (WGS) entry which is preliminary data.</text>
</comment>
<sequence>MNFAASAPAHETLTLAADAQDLLFNEAHTAHTYTSEPVSDAQLAAIHELVKNAPTSLNSQPLRAALVRSDSARDRLVAQMAPGNRPKARQAPLVVVLATDLDFHETLARVAPHVPDARELFSDETMRHESAVVNASLQIAYFILGVRAAGLAVGPMSGFDAPAVTEEFFPGGRHRALVVANVGHPGPDAFRPRAPRLEFGEVFKTV</sequence>
<dbReference type="InterPro" id="IPR050461">
    <property type="entry name" value="Nitroreductase_HadB/RutE"/>
</dbReference>
<organism evidence="2 3">
    <name type="scientific">Streptomyces luteolus</name>
    <dbReference type="NCBI Taxonomy" id="3043615"/>
    <lineage>
        <taxon>Bacteria</taxon>
        <taxon>Bacillati</taxon>
        <taxon>Actinomycetota</taxon>
        <taxon>Actinomycetes</taxon>
        <taxon>Kitasatosporales</taxon>
        <taxon>Streptomycetaceae</taxon>
        <taxon>Streptomyces</taxon>
    </lineage>
</organism>
<dbReference type="Gene3D" id="3.40.109.10">
    <property type="entry name" value="NADH Oxidase"/>
    <property type="match status" value="1"/>
</dbReference>
<dbReference type="InterPro" id="IPR029479">
    <property type="entry name" value="Nitroreductase"/>
</dbReference>
<protein>
    <submittedName>
        <fullName evidence="2">Malonic semialdehyde reductase</fullName>
        <ecNumber evidence="2">1.1.1.298</ecNumber>
    </submittedName>
</protein>
<dbReference type="SUPFAM" id="SSF55469">
    <property type="entry name" value="FMN-dependent nitroreductase-like"/>
    <property type="match status" value="1"/>
</dbReference>
<gene>
    <name evidence="2" type="ORF">QIT00_26730</name>
</gene>
<keyword evidence="3" id="KW-1185">Reference proteome</keyword>
<dbReference type="GO" id="GO:0035527">
    <property type="term" value="F:3-hydroxypropionate dehydrogenase (NADP+) activity"/>
    <property type="evidence" value="ECO:0007669"/>
    <property type="project" value="UniProtKB-EC"/>
</dbReference>
<dbReference type="Proteomes" id="UP001237105">
    <property type="component" value="Unassembled WGS sequence"/>
</dbReference>
<dbReference type="Pfam" id="PF00881">
    <property type="entry name" value="Nitroreductase"/>
    <property type="match status" value="1"/>
</dbReference>
<keyword evidence="2" id="KW-0560">Oxidoreductase</keyword>
<dbReference type="EC" id="1.1.1.298" evidence="2"/>
<name>A0ABT6T2K4_9ACTN</name>
<accession>A0ABT6T2K4</accession>
<dbReference type="RefSeq" id="WP_282537966.1">
    <property type="nucleotide sequence ID" value="NZ_JASCIS010000032.1"/>
</dbReference>
<evidence type="ECO:0000313" key="3">
    <source>
        <dbReference type="Proteomes" id="UP001237105"/>
    </source>
</evidence>
<dbReference type="PANTHER" id="PTHR43543:SF1">
    <property type="entry name" value="MALONIC SEMIALDEHYDE REDUCTASE RUTE-RELATED"/>
    <property type="match status" value="1"/>
</dbReference>
<dbReference type="NCBIfam" id="NF003768">
    <property type="entry name" value="PRK05365.1"/>
    <property type="match status" value="1"/>
</dbReference>
<dbReference type="EMBL" id="JASCIS010000032">
    <property type="protein sequence ID" value="MDI3422104.1"/>
    <property type="molecule type" value="Genomic_DNA"/>
</dbReference>